<dbReference type="InterPro" id="IPR011335">
    <property type="entry name" value="Restrct_endonuc-II-like"/>
</dbReference>
<keyword evidence="4" id="KW-0255">Endonuclease</keyword>
<dbReference type="Proteomes" id="UP000289908">
    <property type="component" value="Segment"/>
</dbReference>
<sequence length="480" mass="55222">MDFFSQTPLCEELEGLSMEDSKSKLEQFTFSNFLKSHAVREFITKNCKIPRLPTMRYVYIYYLFKRIGDYIGDDTVCSLYTELTRVGTEDVLNIKEIYDVCDKLSPYVQCSICLAIEAITRGQSMNVLWDILRDGIISSSKFYHAVNSQNLSKKLFQPWPIVNNYYVASPLAFGLRCEETVKNILKEFVCKGKNVLCDMGFMQSPKDGIFGVSLDMGAHVTIDQDNILKFKPSAEIYEIKCRFKYKFSKTECDPIYMMYRDLYNNPGKKSLMKFIHCINKPTVEYLPTGKLPSKNDYLLTIDRDWDLNPKRKRNLTGLHKSLYDCLELNKYTSSKVFVFTDPADTDGKIDIKATFDVNLFINPEHSYFYQILLQYKVVLNYIQHHSDSGLGHLKNFIVSGFFRNRNYSDPVNCSIGESVSLDSSVEIPVLLIVTPVYIPHPVVEKSLQKAAHFWSVSAEEEFVYSPWVPSSLFADGDLTP</sequence>
<accession>A0A2Z5U6B6</accession>
<evidence type="ECO:0000256" key="3">
    <source>
        <dbReference type="ARBA" id="ARBA00022722"/>
    </source>
</evidence>
<dbReference type="InterPro" id="IPR001616">
    <property type="entry name" value="Herpes_alk_exo"/>
</dbReference>
<keyword evidence="9" id="KW-1185">Reference proteome</keyword>
<dbReference type="InterPro" id="IPR034720">
    <property type="entry name" value="Viral_alk_exo"/>
</dbReference>
<dbReference type="HAMAP" id="MF_04009">
    <property type="entry name" value="HSV_AN"/>
    <property type="match status" value="1"/>
</dbReference>
<evidence type="ECO:0000256" key="1">
    <source>
        <dbReference type="ARBA" id="ARBA00022562"/>
    </source>
</evidence>
<dbReference type="OrthoDB" id="4574at10239"/>
<evidence type="ECO:0000256" key="4">
    <source>
        <dbReference type="ARBA" id="ARBA00022759"/>
    </source>
</evidence>
<keyword evidence="5" id="KW-0378">Hydrolase</keyword>
<name>A0A2Z5U6B6_9GAMA</name>
<dbReference type="GeneID" id="41701474"/>
<protein>
    <submittedName>
        <fullName evidence="8">Deoxyribonuclease</fullName>
    </submittedName>
</protein>
<dbReference type="Pfam" id="PF01771">
    <property type="entry name" value="Viral_alk_exo"/>
    <property type="match status" value="1"/>
</dbReference>
<keyword evidence="7" id="KW-1035">Host cytoplasm</keyword>
<keyword evidence="6" id="KW-0269">Exonuclease</keyword>
<dbReference type="RefSeq" id="YP_009551847.1">
    <property type="nucleotide sequence ID" value="NC_040539.1"/>
</dbReference>
<reference evidence="8" key="1">
    <citation type="submission" date="2017-11" db="EMBL/GenBank/DDBJ databases">
        <title>Complete genome of Rhinolophus gammaherpesvirus-1.</title>
        <authorList>
            <person name="Maeda K."/>
            <person name="Noguchi K."/>
        </authorList>
    </citation>
    <scope>NUCLEOTIDE SEQUENCE [LARGE SCALE GENOMIC DNA]</scope>
    <source>
        <strain evidence="8">BV1</strain>
    </source>
</reference>
<keyword evidence="2" id="KW-0945">Host-virus interaction</keyword>
<evidence type="ECO:0000313" key="9">
    <source>
        <dbReference type="Proteomes" id="UP000289908"/>
    </source>
</evidence>
<dbReference type="SUPFAM" id="SSF52980">
    <property type="entry name" value="Restriction endonuclease-like"/>
    <property type="match status" value="1"/>
</dbReference>
<gene>
    <name evidence="8" type="primary">ORF40</name>
</gene>
<evidence type="ECO:0000256" key="2">
    <source>
        <dbReference type="ARBA" id="ARBA00022581"/>
    </source>
</evidence>
<dbReference type="EMBL" id="LC333428">
    <property type="protein sequence ID" value="BBB06486.1"/>
    <property type="molecule type" value="Genomic_DNA"/>
</dbReference>
<evidence type="ECO:0000256" key="7">
    <source>
        <dbReference type="ARBA" id="ARBA00023200"/>
    </source>
</evidence>
<dbReference type="GO" id="GO:0004527">
    <property type="term" value="F:exonuclease activity"/>
    <property type="evidence" value="ECO:0007669"/>
    <property type="project" value="UniProtKB-KW"/>
</dbReference>
<dbReference type="GO" id="GO:0004519">
    <property type="term" value="F:endonuclease activity"/>
    <property type="evidence" value="ECO:0007669"/>
    <property type="project" value="UniProtKB-KW"/>
</dbReference>
<keyword evidence="3" id="KW-0540">Nuclease</keyword>
<dbReference type="GO" id="GO:0003677">
    <property type="term" value="F:DNA binding"/>
    <property type="evidence" value="ECO:0007669"/>
    <property type="project" value="InterPro"/>
</dbReference>
<dbReference type="Gene3D" id="1.20.120.860">
    <property type="entry name" value="Herpesvirus alkaline exonuclease, N-terminal domain"/>
    <property type="match status" value="1"/>
</dbReference>
<dbReference type="PRINTS" id="PR00924">
    <property type="entry name" value="ALKEXNUCLASE"/>
</dbReference>
<organism evidence="8">
    <name type="scientific">Rhinolophus gammaherpesvirus 1</name>
    <dbReference type="NCBI Taxonomy" id="2054179"/>
    <lineage>
        <taxon>Viruses</taxon>
        <taxon>Duplodnaviria</taxon>
        <taxon>Heunggongvirae</taxon>
        <taxon>Peploviricota</taxon>
        <taxon>Herviviricetes</taxon>
        <taxon>Herpesvirales</taxon>
        <taxon>Orthoherpesviridae</taxon>
        <taxon>Gammaherpesvirinae</taxon>
        <taxon>Percavirus</taxon>
        <taxon>Percavirus rhinolophidgamma1</taxon>
    </lineage>
</organism>
<dbReference type="KEGG" id="vg:41701474"/>
<evidence type="ECO:0000256" key="6">
    <source>
        <dbReference type="ARBA" id="ARBA00022839"/>
    </source>
</evidence>
<proteinExistence type="inferred from homology"/>
<evidence type="ECO:0000313" key="8">
    <source>
        <dbReference type="EMBL" id="BBB06486.1"/>
    </source>
</evidence>
<keyword evidence="1" id="KW-1048">Host nucleus</keyword>
<evidence type="ECO:0000256" key="5">
    <source>
        <dbReference type="ARBA" id="ARBA00022801"/>
    </source>
</evidence>